<feature type="domain" description="ABC1 atypical kinase-like" evidence="5">
    <location>
        <begin position="95"/>
        <end position="330"/>
    </location>
</feature>
<keyword evidence="4" id="KW-0067">ATP-binding</keyword>
<evidence type="ECO:0000259" key="5">
    <source>
        <dbReference type="Pfam" id="PF03109"/>
    </source>
</evidence>
<dbReference type="GO" id="GO:0016740">
    <property type="term" value="F:transferase activity"/>
    <property type="evidence" value="ECO:0007669"/>
    <property type="project" value="UniProtKB-KW"/>
</dbReference>
<dbReference type="InterPro" id="IPR004147">
    <property type="entry name" value="ABC1_dom"/>
</dbReference>
<protein>
    <submittedName>
        <fullName evidence="6">Ubiquinone biosynthesis monooxygenase UbiB</fullName>
    </submittedName>
</protein>
<dbReference type="InterPro" id="IPR034646">
    <property type="entry name" value="ADCK3_dom"/>
</dbReference>
<keyword evidence="3" id="KW-0547">Nucleotide-binding</keyword>
<dbReference type="PANTHER" id="PTHR43851:SF3">
    <property type="entry name" value="COENZYME Q8"/>
    <property type="match status" value="1"/>
</dbReference>
<dbReference type="PANTHER" id="PTHR43851">
    <property type="match status" value="1"/>
</dbReference>
<keyword evidence="6" id="KW-0560">Oxidoreductase</keyword>
<evidence type="ECO:0000256" key="1">
    <source>
        <dbReference type="ARBA" id="ARBA00009670"/>
    </source>
</evidence>
<dbReference type="InterPro" id="IPR051409">
    <property type="entry name" value="Atypical_kinase_ADCK"/>
</dbReference>
<dbReference type="InterPro" id="IPR011009">
    <property type="entry name" value="Kinase-like_dom_sf"/>
</dbReference>
<dbReference type="SUPFAM" id="SSF56112">
    <property type="entry name" value="Protein kinase-like (PK-like)"/>
    <property type="match status" value="1"/>
</dbReference>
<evidence type="ECO:0000256" key="2">
    <source>
        <dbReference type="ARBA" id="ARBA00022679"/>
    </source>
</evidence>
<dbReference type="CDD" id="cd13970">
    <property type="entry name" value="ABC1_ADCK3"/>
    <property type="match status" value="1"/>
</dbReference>
<dbReference type="Pfam" id="PF03109">
    <property type="entry name" value="ABC1"/>
    <property type="match status" value="1"/>
</dbReference>
<proteinExistence type="inferred from homology"/>
<dbReference type="EMBL" id="CP031165">
    <property type="protein sequence ID" value="AXV05420.1"/>
    <property type="molecule type" value="Genomic_DNA"/>
</dbReference>
<dbReference type="GO" id="GO:0004497">
    <property type="term" value="F:monooxygenase activity"/>
    <property type="evidence" value="ECO:0007669"/>
    <property type="project" value="UniProtKB-KW"/>
</dbReference>
<reference evidence="6 7" key="1">
    <citation type="submission" date="2018-09" db="EMBL/GenBank/DDBJ databases">
        <title>Complete genome sequence of Euzebya sp. DY32-46 isolated from seawater of Pacific Ocean.</title>
        <authorList>
            <person name="Xu L."/>
            <person name="Wu Y.-H."/>
            <person name="Xu X.-W."/>
        </authorList>
    </citation>
    <scope>NUCLEOTIDE SEQUENCE [LARGE SCALE GENOMIC DNA]</scope>
    <source>
        <strain evidence="6 7">DY32-46</strain>
    </source>
</reference>
<name>A0A346XT73_9ACTN</name>
<dbReference type="RefSeq" id="WP_164709890.1">
    <property type="nucleotide sequence ID" value="NZ_CP031165.1"/>
</dbReference>
<organism evidence="6 7">
    <name type="scientific">Euzebya pacifica</name>
    <dbReference type="NCBI Taxonomy" id="1608957"/>
    <lineage>
        <taxon>Bacteria</taxon>
        <taxon>Bacillati</taxon>
        <taxon>Actinomycetota</taxon>
        <taxon>Nitriliruptoria</taxon>
        <taxon>Euzebyales</taxon>
    </lineage>
</organism>
<keyword evidence="6" id="KW-0503">Monooxygenase</keyword>
<evidence type="ECO:0000313" key="6">
    <source>
        <dbReference type="EMBL" id="AXV05420.1"/>
    </source>
</evidence>
<gene>
    <name evidence="6" type="ORF">DVS28_a0719</name>
</gene>
<evidence type="ECO:0000313" key="7">
    <source>
        <dbReference type="Proteomes" id="UP000264006"/>
    </source>
</evidence>
<evidence type="ECO:0000256" key="4">
    <source>
        <dbReference type="ARBA" id="ARBA00022840"/>
    </source>
</evidence>
<comment type="similarity">
    <text evidence="1">Belongs to the protein kinase superfamily. ADCK protein kinase family.</text>
</comment>
<dbReference type="KEGG" id="euz:DVS28_a0719"/>
<dbReference type="GO" id="GO:0005524">
    <property type="term" value="F:ATP binding"/>
    <property type="evidence" value="ECO:0007669"/>
    <property type="project" value="UniProtKB-KW"/>
</dbReference>
<sequence length="476" mass="52257">MADSSLPLGGRVKRAASLAKLGAKAGSGLVGARRAARRGDAAAVEAGHEQVADAVFETLGSMKGAAMKLGQMLAFVDLDIDDSTGDIYRSRLTGLLDSAPATDTAAIEAAIEEQYGAPATEVFARWDRDPIAVASIGQVHRAQLPDGTEVAVKVQHPGIAEAVQADMGNLSALRPVLSMTHPNLDTGPLIDEVRERIRDELDYQKEGAYQQAFHDRFDGHPAIAVPKVFHEWCRPRVLVSEYVEGRRFDEILAAPQAERDRYGEAIFRFVFSSLYRFRIFNADPHPGNFIFPLEPGGPVTFIDYGSARTFSTEVRRKLRALHLAVAADDEGDPTGATALEHAMLDAGLLPEDRKDIDFDVVRRWFALAYEPLAGDREWTYSTEYARRLIGASTDPSRGMESTLRKLTMPAEYILLNRIQFGVNSLLARLQPTANWNRIMTEIAEGSAPTTPMGREEQPWLSRVGEFIDPVARPTAA</sequence>
<keyword evidence="6" id="KW-0830">Ubiquinone</keyword>
<keyword evidence="7" id="KW-1185">Reference proteome</keyword>
<evidence type="ECO:0000256" key="3">
    <source>
        <dbReference type="ARBA" id="ARBA00022741"/>
    </source>
</evidence>
<dbReference type="AlphaFoldDB" id="A0A346XT73"/>
<dbReference type="Proteomes" id="UP000264006">
    <property type="component" value="Chromosome"/>
</dbReference>
<keyword evidence="2" id="KW-0808">Transferase</keyword>
<accession>A0A346XT73</accession>